<evidence type="ECO:0000256" key="1">
    <source>
        <dbReference type="ARBA" id="ARBA00022475"/>
    </source>
</evidence>
<accession>A0ABY3PKG2</accession>
<dbReference type="Pfam" id="PF02618">
    <property type="entry name" value="YceG"/>
    <property type="match status" value="1"/>
</dbReference>
<dbReference type="HAMAP" id="MF_02065">
    <property type="entry name" value="MltG"/>
    <property type="match status" value="1"/>
</dbReference>
<dbReference type="Gene3D" id="3.30.1490.480">
    <property type="entry name" value="Endolytic murein transglycosylase"/>
    <property type="match status" value="1"/>
</dbReference>
<keyword evidence="1 7" id="KW-1003">Cell membrane</keyword>
<evidence type="ECO:0000313" key="9">
    <source>
        <dbReference type="EMBL" id="UFP94074.1"/>
    </source>
</evidence>
<dbReference type="Gene3D" id="3.30.160.60">
    <property type="entry name" value="Classic Zinc Finger"/>
    <property type="match status" value="1"/>
</dbReference>
<sequence>MGRRGTWWWVLLVLVVLALGVGGFWVNSPPPITKAMRVVLPTGSGSLRIGQILAEAGAIRSAWAWLALVWVRGWQNDLKAGTYEILPGRSLIAVADQVRRGETLRFRYQIIEGWNLDQMARYFEQLGYFRAQEFLSLTSGPGMIRPTWLPAGLDRLEGFLFPSTYELPAETLGARAAVSQMLSTFEKTALPLWRAQAKPARPLKDWVALASLVEKEAAVGEERATIAGVFANRLRLGMPLASDPTVEYAFGIRQTADTPLTYAQVRQPSPYNTYINPGLPPTPIASPGLASLEAALAPAATPYLYFVARYDGTHVFSRTEAEHEQAKRQIRAERRAGTGSDPQPR</sequence>
<comment type="similarity">
    <text evidence="7">Belongs to the transglycosylase MltG family.</text>
</comment>
<evidence type="ECO:0000256" key="8">
    <source>
        <dbReference type="SAM" id="MobiDB-lite"/>
    </source>
</evidence>
<dbReference type="PANTHER" id="PTHR30518">
    <property type="entry name" value="ENDOLYTIC MUREIN TRANSGLYCOSYLASE"/>
    <property type="match status" value="1"/>
</dbReference>
<dbReference type="CDD" id="cd08010">
    <property type="entry name" value="MltG_like"/>
    <property type="match status" value="1"/>
</dbReference>
<evidence type="ECO:0000256" key="3">
    <source>
        <dbReference type="ARBA" id="ARBA00022989"/>
    </source>
</evidence>
<evidence type="ECO:0000256" key="4">
    <source>
        <dbReference type="ARBA" id="ARBA00023136"/>
    </source>
</evidence>
<feature type="site" description="Important for catalytic activity" evidence="7">
    <location>
        <position position="216"/>
    </location>
</feature>
<keyword evidence="3 7" id="KW-1133">Transmembrane helix</keyword>
<comment type="subcellular location">
    <subcellularLocation>
        <location evidence="7">Cell membrane</location>
        <topology evidence="7">Single-pass membrane protein</topology>
    </subcellularLocation>
</comment>
<dbReference type="RefSeq" id="WP_230841129.1">
    <property type="nucleotide sequence ID" value="NZ_CP063845.1"/>
</dbReference>
<name>A0ABY3PKG2_9CYAN</name>
<reference evidence="9 10" key="1">
    <citation type="journal article" date="2021" name="Genome Biol. Evol.">
        <title>Complete Genome Sequencing of a Novel Gloeobacter Species from a Waterfall Cave in Mexico.</title>
        <authorList>
            <person name="Saw J.H."/>
            <person name="Cardona T."/>
            <person name="Montejano G."/>
        </authorList>
    </citation>
    <scope>NUCLEOTIDE SEQUENCE [LARGE SCALE GENOMIC DNA]</scope>
    <source>
        <strain evidence="9">MG652769</strain>
    </source>
</reference>
<keyword evidence="6 7" id="KW-0961">Cell wall biogenesis/degradation</keyword>
<dbReference type="EMBL" id="CP063845">
    <property type="protein sequence ID" value="UFP94074.1"/>
    <property type="molecule type" value="Genomic_DNA"/>
</dbReference>
<gene>
    <name evidence="7 9" type="primary">mltG</name>
    <name evidence="9" type="ORF">ISF26_20270</name>
</gene>
<keyword evidence="4 7" id="KW-0472">Membrane</keyword>
<proteinExistence type="inferred from homology"/>
<keyword evidence="2 7" id="KW-0812">Transmembrane</keyword>
<comment type="catalytic activity">
    <reaction evidence="7">
        <text>a peptidoglycan chain = a peptidoglycan chain with N-acetyl-1,6-anhydromuramyl-[peptide] at the reducing end + a peptidoglycan chain with N-acetylglucosamine at the non-reducing end.</text>
        <dbReference type="EC" id="4.2.2.29"/>
    </reaction>
</comment>
<organism evidence="9 10">
    <name type="scientific">Gloeobacter morelensis MG652769</name>
    <dbReference type="NCBI Taxonomy" id="2781736"/>
    <lineage>
        <taxon>Bacteria</taxon>
        <taxon>Bacillati</taxon>
        <taxon>Cyanobacteriota</taxon>
        <taxon>Cyanophyceae</taxon>
        <taxon>Gloeobacterales</taxon>
        <taxon>Gloeobacteraceae</taxon>
        <taxon>Gloeobacter</taxon>
        <taxon>Gloeobacter morelensis</taxon>
    </lineage>
</organism>
<dbReference type="Proteomes" id="UP001054846">
    <property type="component" value="Chromosome"/>
</dbReference>
<dbReference type="EC" id="4.2.2.29" evidence="7"/>
<dbReference type="PANTHER" id="PTHR30518:SF2">
    <property type="entry name" value="ENDOLYTIC MUREIN TRANSGLYCOSYLASE"/>
    <property type="match status" value="1"/>
</dbReference>
<evidence type="ECO:0000313" key="10">
    <source>
        <dbReference type="Proteomes" id="UP001054846"/>
    </source>
</evidence>
<dbReference type="InterPro" id="IPR003770">
    <property type="entry name" value="MLTG-like"/>
</dbReference>
<feature type="region of interest" description="Disordered" evidence="8">
    <location>
        <begin position="319"/>
        <end position="345"/>
    </location>
</feature>
<evidence type="ECO:0000256" key="6">
    <source>
        <dbReference type="ARBA" id="ARBA00023316"/>
    </source>
</evidence>
<feature type="transmembrane region" description="Helical" evidence="7">
    <location>
        <begin position="7"/>
        <end position="26"/>
    </location>
</feature>
<feature type="compositionally biased region" description="Basic and acidic residues" evidence="8">
    <location>
        <begin position="319"/>
        <end position="336"/>
    </location>
</feature>
<keyword evidence="10" id="KW-1185">Reference proteome</keyword>
<evidence type="ECO:0000256" key="2">
    <source>
        <dbReference type="ARBA" id="ARBA00022692"/>
    </source>
</evidence>
<comment type="function">
    <text evidence="7">Functions as a peptidoglycan terminase that cleaves nascent peptidoglycan strands endolytically to terminate their elongation.</text>
</comment>
<evidence type="ECO:0000256" key="5">
    <source>
        <dbReference type="ARBA" id="ARBA00023239"/>
    </source>
</evidence>
<dbReference type="NCBIfam" id="TIGR00247">
    <property type="entry name" value="endolytic transglycosylase MltG"/>
    <property type="match status" value="1"/>
</dbReference>
<evidence type="ECO:0000256" key="7">
    <source>
        <dbReference type="HAMAP-Rule" id="MF_02065"/>
    </source>
</evidence>
<protein>
    <recommendedName>
        <fullName evidence="7">Endolytic murein transglycosylase</fullName>
        <ecNumber evidence="7">4.2.2.29</ecNumber>
    </recommendedName>
    <alternativeName>
        <fullName evidence="7">Peptidoglycan lytic transglycosylase</fullName>
    </alternativeName>
    <alternativeName>
        <fullName evidence="7">Peptidoglycan polymerization terminase</fullName>
    </alternativeName>
</protein>
<keyword evidence="5 7" id="KW-0456">Lyase</keyword>